<reference evidence="8 9" key="2">
    <citation type="submission" date="2018-03" db="EMBL/GenBank/DDBJ databases">
        <title>The ancient ancestry and fast evolution of plastids.</title>
        <authorList>
            <person name="Moore K.R."/>
            <person name="Magnabosco C."/>
            <person name="Momper L."/>
            <person name="Gold D.A."/>
            <person name="Bosak T."/>
            <person name="Fournier G.P."/>
        </authorList>
    </citation>
    <scope>NUCLEOTIDE SEQUENCE [LARGE SCALE GENOMIC DNA]</scope>
    <source>
        <strain evidence="8 9">CCAP 1448/3</strain>
    </source>
</reference>
<dbReference type="OrthoDB" id="9802453at2"/>
<feature type="binding site" evidence="6">
    <location>
        <begin position="211"/>
        <end position="215"/>
    </location>
    <ligand>
        <name>ATP</name>
        <dbReference type="ChEBI" id="CHEBI:30616"/>
    </ligand>
</feature>
<comment type="cofactor">
    <cofactor evidence="6">
        <name>Mg(2+)</name>
        <dbReference type="ChEBI" id="CHEBI:18420"/>
    </cofactor>
    <cofactor evidence="6">
        <name>Mn(2+)</name>
        <dbReference type="ChEBI" id="CHEBI:29035"/>
    </cofactor>
    <text evidence="6">Mg(2+). Can also accept Mn(2+).</text>
</comment>
<comment type="subcellular location">
    <subcellularLocation>
        <location evidence="6">Cytoplasm</location>
    </subcellularLocation>
</comment>
<dbReference type="PANTHER" id="PTHR21060">
    <property type="entry name" value="ACETATE KINASE"/>
    <property type="match status" value="1"/>
</dbReference>
<organism evidence="8 9">
    <name type="scientific">Merismopedia glauca CCAP 1448/3</name>
    <dbReference type="NCBI Taxonomy" id="1296344"/>
    <lineage>
        <taxon>Bacteria</taxon>
        <taxon>Bacillati</taxon>
        <taxon>Cyanobacteriota</taxon>
        <taxon>Cyanophyceae</taxon>
        <taxon>Synechococcales</taxon>
        <taxon>Merismopediaceae</taxon>
        <taxon>Merismopedia</taxon>
    </lineage>
</organism>
<keyword evidence="5 6" id="KW-0067">ATP-binding</keyword>
<evidence type="ECO:0000256" key="7">
    <source>
        <dbReference type="RuleBase" id="RU003835"/>
    </source>
</evidence>
<comment type="pathway">
    <text evidence="6">Metabolic intermediate biosynthesis; acetyl-CoA biosynthesis; acetyl-CoA from acetate: step 1/2.</text>
</comment>
<keyword evidence="6" id="KW-0460">Magnesium</keyword>
<feature type="active site" description="Proton donor/acceptor" evidence="6">
    <location>
        <position position="152"/>
    </location>
</feature>
<dbReference type="GO" id="GO:0006083">
    <property type="term" value="P:acetate metabolic process"/>
    <property type="evidence" value="ECO:0007669"/>
    <property type="project" value="TreeGrafter"/>
</dbReference>
<gene>
    <name evidence="6" type="primary">ackA</name>
    <name evidence="8" type="ORF">C7B64_18830</name>
</gene>
<proteinExistence type="inferred from homology"/>
<sequence>MLILVLNAGSSSQKSCLYSLGELLPNTLLEPLWEAHLDWTVPQEGGILTVKSNDLQQQIEVKERNSALKVLLDTLVTGKTQVLSSLNEIDVVGHRVVHGGAKYNEATVITPEVKQAIANLISLAPHHNPANLEGINTISEILPQVLQVAVFDTAFHTTIPEVVKVYPLPYEWYEKGIRRYGFHGISHEYCAQRSAQILQQPLESLKIVTCHLGNGCSLAAINQGICIDTTMGFSPLEGLMMGTRCGSIDPQIPIYMMQEYGLDGDELNQILHQESGLKGVSGISGDMRAIVKAIADGNIQAQLAFDIYIHRLITGIGAMVASLNGLDVLVFTAGVGENSSIVREKTGAGLAYLGLELDLAKNSASPRDENIATENSQVQVLVMHTQEDWAIALATRSQFP</sequence>
<comment type="function">
    <text evidence="6">Catalyzes the formation of acetyl phosphate from acetate and ATP. Can also catalyze the reverse reaction.</text>
</comment>
<dbReference type="AlphaFoldDB" id="A0A2T1BZL4"/>
<keyword evidence="9" id="KW-1185">Reference proteome</keyword>
<feature type="binding site" evidence="6">
    <location>
        <position position="387"/>
    </location>
    <ligand>
        <name>Mg(2+)</name>
        <dbReference type="ChEBI" id="CHEBI:18420"/>
    </ligand>
</feature>
<name>A0A2T1BZL4_9CYAN</name>
<keyword evidence="6" id="KW-0479">Metal-binding</keyword>
<comment type="caution">
    <text evidence="8">The sequence shown here is derived from an EMBL/GenBank/DDBJ whole genome shotgun (WGS) entry which is preliminary data.</text>
</comment>
<dbReference type="EC" id="2.7.2.1" evidence="6"/>
<dbReference type="PROSITE" id="PS01076">
    <property type="entry name" value="ACETATE_KINASE_2"/>
    <property type="match status" value="1"/>
</dbReference>
<dbReference type="GO" id="GO:0005737">
    <property type="term" value="C:cytoplasm"/>
    <property type="evidence" value="ECO:0007669"/>
    <property type="project" value="UniProtKB-SubCell"/>
</dbReference>
<keyword evidence="6" id="KW-0963">Cytoplasm</keyword>
<reference evidence="8 9" key="1">
    <citation type="submission" date="2018-02" db="EMBL/GenBank/DDBJ databases">
        <authorList>
            <person name="Cohen D.B."/>
            <person name="Kent A.D."/>
        </authorList>
    </citation>
    <scope>NUCLEOTIDE SEQUENCE [LARGE SCALE GENOMIC DNA]</scope>
    <source>
        <strain evidence="8 9">CCAP 1448/3</strain>
    </source>
</reference>
<accession>A0A2T1BZL4</accession>
<feature type="binding site" evidence="6">
    <location>
        <begin position="286"/>
        <end position="288"/>
    </location>
    <ligand>
        <name>ATP</name>
        <dbReference type="ChEBI" id="CHEBI:30616"/>
    </ligand>
</feature>
<dbReference type="InterPro" id="IPR043129">
    <property type="entry name" value="ATPase_NBD"/>
</dbReference>
<evidence type="ECO:0000313" key="8">
    <source>
        <dbReference type="EMBL" id="PSB01357.1"/>
    </source>
</evidence>
<feature type="site" description="Transition state stabilizer" evidence="6">
    <location>
        <position position="244"/>
    </location>
</feature>
<dbReference type="InterPro" id="IPR023865">
    <property type="entry name" value="Aliphatic_acid_kinase_CS"/>
</dbReference>
<feature type="binding site" evidence="6">
    <location>
        <position position="95"/>
    </location>
    <ligand>
        <name>substrate</name>
    </ligand>
</feature>
<dbReference type="RefSeq" id="WP_106290240.1">
    <property type="nucleotide sequence ID" value="NZ_CAWNTC010000145.1"/>
</dbReference>
<keyword evidence="3 6" id="KW-0547">Nucleotide-binding</keyword>
<dbReference type="InterPro" id="IPR004372">
    <property type="entry name" value="Ac/propionate_kinase"/>
</dbReference>
<dbReference type="SUPFAM" id="SSF53067">
    <property type="entry name" value="Actin-like ATPase domain"/>
    <property type="match status" value="2"/>
</dbReference>
<dbReference type="PANTHER" id="PTHR21060:SF15">
    <property type="entry name" value="ACETATE KINASE-RELATED"/>
    <property type="match status" value="1"/>
</dbReference>
<dbReference type="CDD" id="cd24010">
    <property type="entry name" value="ASKHA_NBD_AcK_PK"/>
    <property type="match status" value="1"/>
</dbReference>
<dbReference type="GO" id="GO:0008776">
    <property type="term" value="F:acetate kinase activity"/>
    <property type="evidence" value="ECO:0007669"/>
    <property type="project" value="UniProtKB-UniRule"/>
</dbReference>
<feature type="site" description="Transition state stabilizer" evidence="6">
    <location>
        <position position="183"/>
    </location>
</feature>
<feature type="binding site" evidence="6">
    <location>
        <position position="7"/>
    </location>
    <ligand>
        <name>Mg(2+)</name>
        <dbReference type="ChEBI" id="CHEBI:18420"/>
    </ligand>
</feature>
<keyword evidence="2 6" id="KW-0808">Transferase</keyword>
<dbReference type="PIRSF" id="PIRSF000722">
    <property type="entry name" value="Acetate_prop_kin"/>
    <property type="match status" value="1"/>
</dbReference>
<dbReference type="EMBL" id="PVWJ01000113">
    <property type="protein sequence ID" value="PSB01357.1"/>
    <property type="molecule type" value="Genomic_DNA"/>
</dbReference>
<dbReference type="InterPro" id="IPR000890">
    <property type="entry name" value="Aliphatic_acid_kin_short-chain"/>
</dbReference>
<evidence type="ECO:0000256" key="5">
    <source>
        <dbReference type="ARBA" id="ARBA00022840"/>
    </source>
</evidence>
<dbReference type="Pfam" id="PF00871">
    <property type="entry name" value="Acetate_kinase"/>
    <property type="match status" value="1"/>
</dbReference>
<evidence type="ECO:0000256" key="6">
    <source>
        <dbReference type="HAMAP-Rule" id="MF_00020"/>
    </source>
</evidence>
<keyword evidence="4 6" id="KW-0418">Kinase</keyword>
<evidence type="ECO:0000256" key="2">
    <source>
        <dbReference type="ARBA" id="ARBA00022679"/>
    </source>
</evidence>
<comment type="similarity">
    <text evidence="1 6 7">Belongs to the acetokinase family.</text>
</comment>
<feature type="binding site" evidence="6">
    <location>
        <begin position="334"/>
        <end position="338"/>
    </location>
    <ligand>
        <name>ATP</name>
        <dbReference type="ChEBI" id="CHEBI:30616"/>
    </ligand>
</feature>
<protein>
    <recommendedName>
        <fullName evidence="6">Acetate kinase</fullName>
        <ecNumber evidence="6">2.7.2.1</ecNumber>
    </recommendedName>
    <alternativeName>
        <fullName evidence="6">Acetokinase</fullName>
    </alternativeName>
</protein>
<dbReference type="NCBIfam" id="TIGR00016">
    <property type="entry name" value="ackA"/>
    <property type="match status" value="1"/>
</dbReference>
<dbReference type="UniPathway" id="UPA00340">
    <property type="reaction ID" value="UER00458"/>
</dbReference>
<dbReference type="PROSITE" id="PS01075">
    <property type="entry name" value="ACETATE_KINASE_1"/>
    <property type="match status" value="1"/>
</dbReference>
<feature type="binding site" evidence="6">
    <location>
        <position position="14"/>
    </location>
    <ligand>
        <name>ATP</name>
        <dbReference type="ChEBI" id="CHEBI:30616"/>
    </ligand>
</feature>
<evidence type="ECO:0000256" key="1">
    <source>
        <dbReference type="ARBA" id="ARBA00008748"/>
    </source>
</evidence>
<dbReference type="GO" id="GO:0005524">
    <property type="term" value="F:ATP binding"/>
    <property type="evidence" value="ECO:0007669"/>
    <property type="project" value="UniProtKB-KW"/>
</dbReference>
<dbReference type="GO" id="GO:0000287">
    <property type="term" value="F:magnesium ion binding"/>
    <property type="evidence" value="ECO:0007669"/>
    <property type="project" value="UniProtKB-UniRule"/>
</dbReference>
<dbReference type="GO" id="GO:0006085">
    <property type="term" value="P:acetyl-CoA biosynthetic process"/>
    <property type="evidence" value="ECO:0007669"/>
    <property type="project" value="UniProtKB-UniRule"/>
</dbReference>
<dbReference type="HAMAP" id="MF_00020">
    <property type="entry name" value="Acetate_kinase"/>
    <property type="match status" value="1"/>
</dbReference>
<comment type="subunit">
    <text evidence="6">Homodimer.</text>
</comment>
<comment type="catalytic activity">
    <reaction evidence="6">
        <text>acetate + ATP = acetyl phosphate + ADP</text>
        <dbReference type="Rhea" id="RHEA:11352"/>
        <dbReference type="ChEBI" id="CHEBI:22191"/>
        <dbReference type="ChEBI" id="CHEBI:30089"/>
        <dbReference type="ChEBI" id="CHEBI:30616"/>
        <dbReference type="ChEBI" id="CHEBI:456216"/>
        <dbReference type="EC" id="2.7.2.1"/>
    </reaction>
</comment>
<dbReference type="PRINTS" id="PR00471">
    <property type="entry name" value="ACETATEKNASE"/>
</dbReference>
<evidence type="ECO:0000256" key="3">
    <source>
        <dbReference type="ARBA" id="ARBA00022741"/>
    </source>
</evidence>
<dbReference type="Gene3D" id="3.30.420.40">
    <property type="match status" value="2"/>
</dbReference>
<dbReference type="Proteomes" id="UP000238762">
    <property type="component" value="Unassembled WGS sequence"/>
</dbReference>
<evidence type="ECO:0000313" key="9">
    <source>
        <dbReference type="Proteomes" id="UP000238762"/>
    </source>
</evidence>
<evidence type="ECO:0000256" key="4">
    <source>
        <dbReference type="ARBA" id="ARBA00022777"/>
    </source>
</evidence>